<evidence type="ECO:0000313" key="4">
    <source>
        <dbReference type="EMBL" id="OSX73319.1"/>
    </source>
</evidence>
<feature type="region of interest" description="Disordered" evidence="1">
    <location>
        <begin position="44"/>
        <end position="63"/>
    </location>
</feature>
<feature type="chain" id="PRO_5012869138" description="Hedgehog protein Hint domain-containing protein" evidence="2">
    <location>
        <begin position="21"/>
        <end position="388"/>
    </location>
</feature>
<evidence type="ECO:0000256" key="1">
    <source>
        <dbReference type="SAM" id="MobiDB-lite"/>
    </source>
</evidence>
<evidence type="ECO:0000313" key="5">
    <source>
        <dbReference type="Proteomes" id="UP000218209"/>
    </source>
</evidence>
<evidence type="ECO:0000259" key="3">
    <source>
        <dbReference type="Pfam" id="PF01079"/>
    </source>
</evidence>
<accession>A0A1X6NXE1</accession>
<keyword evidence="5" id="KW-1185">Reference proteome</keyword>
<reference evidence="4 5" key="1">
    <citation type="submission" date="2017-03" db="EMBL/GenBank/DDBJ databases">
        <title>WGS assembly of Porphyra umbilicalis.</title>
        <authorList>
            <person name="Brawley S.H."/>
            <person name="Blouin N.A."/>
            <person name="Ficko-Blean E."/>
            <person name="Wheeler G.L."/>
            <person name="Lohr M."/>
            <person name="Goodson H.V."/>
            <person name="Jenkins J.W."/>
            <person name="Blaby-Haas C.E."/>
            <person name="Helliwell K.E."/>
            <person name="Chan C."/>
            <person name="Marriage T."/>
            <person name="Bhattacharya D."/>
            <person name="Klein A.S."/>
            <person name="Badis Y."/>
            <person name="Brodie J."/>
            <person name="Cao Y."/>
            <person name="Collen J."/>
            <person name="Dittami S.M."/>
            <person name="Gachon C.M."/>
            <person name="Green B.R."/>
            <person name="Karpowicz S."/>
            <person name="Kim J.W."/>
            <person name="Kudahl U."/>
            <person name="Lin S."/>
            <person name="Michel G."/>
            <person name="Mittag M."/>
            <person name="Olson B.J."/>
            <person name="Pangilinan J."/>
            <person name="Peng Y."/>
            <person name="Qiu H."/>
            <person name="Shu S."/>
            <person name="Singer J.T."/>
            <person name="Smith A.G."/>
            <person name="Sprecher B.N."/>
            <person name="Wagner V."/>
            <person name="Wang W."/>
            <person name="Wang Z.-Y."/>
            <person name="Yan J."/>
            <person name="Yarish C."/>
            <person name="Zoeuner-Riek S."/>
            <person name="Zhuang Y."/>
            <person name="Zou Y."/>
            <person name="Lindquist E.A."/>
            <person name="Grimwood J."/>
            <person name="Barry K."/>
            <person name="Rokhsar D.S."/>
            <person name="Schmutz J."/>
            <person name="Stiller J.W."/>
            <person name="Grossman A.R."/>
            <person name="Prochnik S.E."/>
        </authorList>
    </citation>
    <scope>NUCLEOTIDE SEQUENCE [LARGE SCALE GENOMIC DNA]</scope>
    <source>
        <strain evidence="4">4086291</strain>
    </source>
</reference>
<feature type="domain" description="Hedgehog protein Hint" evidence="3">
    <location>
        <begin position="161"/>
        <end position="337"/>
    </location>
</feature>
<gene>
    <name evidence="4" type="ORF">BU14_0357s0012</name>
</gene>
<keyword evidence="2" id="KW-0732">Signal</keyword>
<organism evidence="4 5">
    <name type="scientific">Porphyra umbilicalis</name>
    <name type="common">Purple laver</name>
    <name type="synonym">Red alga</name>
    <dbReference type="NCBI Taxonomy" id="2786"/>
    <lineage>
        <taxon>Eukaryota</taxon>
        <taxon>Rhodophyta</taxon>
        <taxon>Bangiophyceae</taxon>
        <taxon>Bangiales</taxon>
        <taxon>Bangiaceae</taxon>
        <taxon>Porphyra</taxon>
    </lineage>
</organism>
<proteinExistence type="predicted"/>
<dbReference type="PANTHER" id="PTHR11889:SF31">
    <property type="entry name" value="PROTEIN HEDGEHOG"/>
    <property type="match status" value="1"/>
</dbReference>
<dbReference type="Pfam" id="PF01079">
    <property type="entry name" value="Hint"/>
    <property type="match status" value="1"/>
</dbReference>
<dbReference type="Gene3D" id="2.170.16.10">
    <property type="entry name" value="Hedgehog/Intein (Hint) domain"/>
    <property type="match status" value="1"/>
</dbReference>
<dbReference type="PANTHER" id="PTHR11889">
    <property type="entry name" value="HEDGEHOG"/>
    <property type="match status" value="1"/>
</dbReference>
<dbReference type="EMBL" id="KV919003">
    <property type="protein sequence ID" value="OSX73319.1"/>
    <property type="molecule type" value="Genomic_DNA"/>
</dbReference>
<dbReference type="InterPro" id="IPR050387">
    <property type="entry name" value="Hedgehog_Signaling"/>
</dbReference>
<name>A0A1X6NXE1_PORUM</name>
<dbReference type="AlphaFoldDB" id="A0A1X6NXE1"/>
<dbReference type="InterPro" id="IPR001767">
    <property type="entry name" value="Hedgehog_Hint"/>
</dbReference>
<evidence type="ECO:0000256" key="2">
    <source>
        <dbReference type="SAM" id="SignalP"/>
    </source>
</evidence>
<protein>
    <recommendedName>
        <fullName evidence="3">Hedgehog protein Hint domain-containing protein</fullName>
    </recommendedName>
</protein>
<sequence>MAVRATVLLLFGAAVAGGAAVTGAGVRPSRPPRPPAWAATSTTFVARQSSSPPAPPRGEPLPFMRPAEIARLPPLERIYESPTRPGVLLAESTDGFTCTLTDEWPPGAPVDQAMVAGQSTDVAVAVIGDEVCSCFLPFDESSRVTSRCARIDAGRGGPNRFCFPAAARVALAGGAEARVDGLAVGAALRVGGAAGGAAVSSPLIAWTHHDAAAVTRFAVIAYELPAGDGGRANETVASQSPARTVRTLRASLGHYLYTATGDLVPAGAVAVGDTLAAADGSPARVTSVTTALGVGLYNPHPAAGELIVDGLRVSAYTTAVPPALAHAALAPVRAAAAAAAGVVDPLGRVGHALAAVGRLEGGVRSWWTTAVGAVGVAPGASTPAVAEL</sequence>
<dbReference type="SUPFAM" id="SSF51294">
    <property type="entry name" value="Hedgehog/intein (Hint) domain"/>
    <property type="match status" value="1"/>
</dbReference>
<dbReference type="Proteomes" id="UP000218209">
    <property type="component" value="Unassembled WGS sequence"/>
</dbReference>
<dbReference type="GO" id="GO:0016540">
    <property type="term" value="P:protein autoprocessing"/>
    <property type="evidence" value="ECO:0007669"/>
    <property type="project" value="InterPro"/>
</dbReference>
<dbReference type="InterPro" id="IPR036844">
    <property type="entry name" value="Hint_dom_sf"/>
</dbReference>
<feature type="signal peptide" evidence="2">
    <location>
        <begin position="1"/>
        <end position="20"/>
    </location>
</feature>